<dbReference type="InterPro" id="IPR011701">
    <property type="entry name" value="MFS"/>
</dbReference>
<feature type="transmembrane region" description="Helical" evidence="4">
    <location>
        <begin position="50"/>
        <end position="70"/>
    </location>
</feature>
<dbReference type="EMBL" id="VJWE01000013">
    <property type="protein sequence ID" value="TWG37433.1"/>
    <property type="molecule type" value="Genomic_DNA"/>
</dbReference>
<proteinExistence type="predicted"/>
<evidence type="ECO:0000256" key="1">
    <source>
        <dbReference type="ARBA" id="ARBA00022692"/>
    </source>
</evidence>
<dbReference type="PANTHER" id="PTHR11360">
    <property type="entry name" value="MONOCARBOXYLATE TRANSPORTER"/>
    <property type="match status" value="1"/>
</dbReference>
<name>A0A561XMU7_ACIDE</name>
<dbReference type="Gene3D" id="1.20.1250.20">
    <property type="entry name" value="MFS general substrate transporter like domains"/>
    <property type="match status" value="2"/>
</dbReference>
<dbReference type="GeneID" id="51111539"/>
<feature type="domain" description="Major facilitator superfamily (MFS) profile" evidence="5">
    <location>
        <begin position="10"/>
        <end position="397"/>
    </location>
</feature>
<feature type="transmembrane region" description="Helical" evidence="4">
    <location>
        <begin position="139"/>
        <end position="163"/>
    </location>
</feature>
<dbReference type="InterPro" id="IPR036259">
    <property type="entry name" value="MFS_trans_sf"/>
</dbReference>
<dbReference type="PROSITE" id="PS50850">
    <property type="entry name" value="MFS"/>
    <property type="match status" value="1"/>
</dbReference>
<dbReference type="InterPro" id="IPR050327">
    <property type="entry name" value="Proton-linked_MCT"/>
</dbReference>
<keyword evidence="2 4" id="KW-1133">Transmembrane helix</keyword>
<feature type="transmembrane region" description="Helical" evidence="4">
    <location>
        <begin position="102"/>
        <end position="127"/>
    </location>
</feature>
<reference evidence="6 7" key="1">
    <citation type="journal article" date="2015" name="Stand. Genomic Sci.">
        <title>Genomic Encyclopedia of Bacterial and Archaeal Type Strains, Phase III: the genomes of soil and plant-associated and newly described type strains.</title>
        <authorList>
            <person name="Whitman W.B."/>
            <person name="Woyke T."/>
            <person name="Klenk H.P."/>
            <person name="Zhou Y."/>
            <person name="Lilburn T.G."/>
            <person name="Beck B.J."/>
            <person name="De Vos P."/>
            <person name="Vandamme P."/>
            <person name="Eisen J.A."/>
            <person name="Garrity G."/>
            <person name="Hugenholtz P."/>
            <person name="Kyrpides N.C."/>
        </authorList>
    </citation>
    <scope>NUCLEOTIDE SEQUENCE [LARGE SCALE GENOMIC DNA]</scope>
    <source>
        <strain evidence="6 7">DSM 64</strain>
    </source>
</reference>
<dbReference type="Pfam" id="PF07690">
    <property type="entry name" value="MFS_1"/>
    <property type="match status" value="1"/>
</dbReference>
<evidence type="ECO:0000313" key="6">
    <source>
        <dbReference type="EMBL" id="TWG37433.1"/>
    </source>
</evidence>
<accession>A0A561XMU7</accession>
<feature type="transmembrane region" description="Helical" evidence="4">
    <location>
        <begin position="77"/>
        <end position="96"/>
    </location>
</feature>
<feature type="transmembrane region" description="Helical" evidence="4">
    <location>
        <begin position="342"/>
        <end position="361"/>
    </location>
</feature>
<feature type="transmembrane region" description="Helical" evidence="4">
    <location>
        <begin position="252"/>
        <end position="271"/>
    </location>
</feature>
<feature type="transmembrane region" description="Helical" evidence="4">
    <location>
        <begin position="220"/>
        <end position="240"/>
    </location>
</feature>
<evidence type="ECO:0000256" key="3">
    <source>
        <dbReference type="ARBA" id="ARBA00023136"/>
    </source>
</evidence>
<sequence length="405" mass="43116">MHMNPPKLSMFQVLACGAAIVTLSMGTRHGFGLWLLPITQEMGWTRQSFALAIAIQNLSWGVIGIFAGMAADRFGAFRVLLGGAALYALGLAGMALSPTPTLFALTAGVLIGAAQAGTTYAVIYGVLGRQIAPEKRSWAMGVAAAAGSFGQFLMVPVEGWLIAGLGWQQALLVLSMAVLLIVPLAFGLREPGFKGAAPVMREQTIAQALGEAFRYPSFNLLMAGYFVCGFQVVFIGVHMPSYLKDHGLSPQVASYALALIGLFNVFGTYIAGTLGQRMPKRHILAFIYFARAVAISIFLLVPLSPLSVYVFSAVMGALWLSTVPPTNATIAQIFGVQHLSMLGGFVFFSHQIGSFLGVWLGGYLYDATGSYDIVWYIAIGLGIFAGLVNLPVKESPIARHTPQPA</sequence>
<evidence type="ECO:0000259" key="5">
    <source>
        <dbReference type="PROSITE" id="PS50850"/>
    </source>
</evidence>
<gene>
    <name evidence="6" type="ORF">ATF69_2480</name>
</gene>
<feature type="transmembrane region" description="Helical" evidence="4">
    <location>
        <begin position="283"/>
        <end position="303"/>
    </location>
</feature>
<comment type="caution">
    <text evidence="6">The sequence shown here is derived from an EMBL/GenBank/DDBJ whole genome shotgun (WGS) entry which is preliminary data.</text>
</comment>
<protein>
    <submittedName>
        <fullName evidence="6">Putative MFS family arabinose efflux permease</fullName>
    </submittedName>
</protein>
<keyword evidence="3 4" id="KW-0472">Membrane</keyword>
<feature type="transmembrane region" description="Helical" evidence="4">
    <location>
        <begin position="169"/>
        <end position="188"/>
    </location>
</feature>
<feature type="transmembrane region" description="Helical" evidence="4">
    <location>
        <begin position="373"/>
        <end position="392"/>
    </location>
</feature>
<dbReference type="RefSeq" id="WP_146871152.1">
    <property type="nucleotide sequence ID" value="NZ_VJWE01000013.1"/>
</dbReference>
<dbReference type="AlphaFoldDB" id="A0A561XMU7"/>
<dbReference type="CDD" id="cd17355">
    <property type="entry name" value="MFS_YcxA_like"/>
    <property type="match status" value="1"/>
</dbReference>
<evidence type="ECO:0000256" key="4">
    <source>
        <dbReference type="SAM" id="Phobius"/>
    </source>
</evidence>
<dbReference type="PANTHER" id="PTHR11360:SF284">
    <property type="entry name" value="EG:103B4.3 PROTEIN-RELATED"/>
    <property type="match status" value="1"/>
</dbReference>
<feature type="transmembrane region" description="Helical" evidence="4">
    <location>
        <begin position="309"/>
        <end position="330"/>
    </location>
</feature>
<dbReference type="InterPro" id="IPR020846">
    <property type="entry name" value="MFS_dom"/>
</dbReference>
<keyword evidence="1 4" id="KW-0812">Transmembrane</keyword>
<dbReference type="SUPFAM" id="SSF103473">
    <property type="entry name" value="MFS general substrate transporter"/>
    <property type="match status" value="1"/>
</dbReference>
<evidence type="ECO:0000313" key="7">
    <source>
        <dbReference type="Proteomes" id="UP000321485"/>
    </source>
</evidence>
<organism evidence="6 7">
    <name type="scientific">Acidovorax delafieldii</name>
    <name type="common">Pseudomonas delafieldii</name>
    <dbReference type="NCBI Taxonomy" id="47920"/>
    <lineage>
        <taxon>Bacteria</taxon>
        <taxon>Pseudomonadati</taxon>
        <taxon>Pseudomonadota</taxon>
        <taxon>Betaproteobacteria</taxon>
        <taxon>Burkholderiales</taxon>
        <taxon>Comamonadaceae</taxon>
        <taxon>Acidovorax</taxon>
    </lineage>
</organism>
<evidence type="ECO:0000256" key="2">
    <source>
        <dbReference type="ARBA" id="ARBA00022989"/>
    </source>
</evidence>
<dbReference type="Proteomes" id="UP000321485">
    <property type="component" value="Unassembled WGS sequence"/>
</dbReference>
<dbReference type="GO" id="GO:0022857">
    <property type="term" value="F:transmembrane transporter activity"/>
    <property type="evidence" value="ECO:0007669"/>
    <property type="project" value="InterPro"/>
</dbReference>